<comment type="caution">
    <text evidence="1">The sequence shown here is derived from an EMBL/GenBank/DDBJ whole genome shotgun (WGS) entry which is preliminary data.</text>
</comment>
<proteinExistence type="predicted"/>
<gene>
    <name evidence="1" type="ORF">BGZ97_008069</name>
</gene>
<evidence type="ECO:0000313" key="1">
    <source>
        <dbReference type="EMBL" id="KAG0284758.1"/>
    </source>
</evidence>
<organism evidence="1 2">
    <name type="scientific">Linnemannia gamsii</name>
    <dbReference type="NCBI Taxonomy" id="64522"/>
    <lineage>
        <taxon>Eukaryota</taxon>
        <taxon>Fungi</taxon>
        <taxon>Fungi incertae sedis</taxon>
        <taxon>Mucoromycota</taxon>
        <taxon>Mortierellomycotina</taxon>
        <taxon>Mortierellomycetes</taxon>
        <taxon>Mortierellales</taxon>
        <taxon>Mortierellaceae</taxon>
        <taxon>Linnemannia</taxon>
    </lineage>
</organism>
<name>A0A9P6QNS2_9FUNG</name>
<dbReference type="EMBL" id="JAAAIN010003641">
    <property type="protein sequence ID" value="KAG0284758.1"/>
    <property type="molecule type" value="Genomic_DNA"/>
</dbReference>
<evidence type="ECO:0000313" key="2">
    <source>
        <dbReference type="Proteomes" id="UP000823405"/>
    </source>
</evidence>
<accession>A0A9P6QNS2</accession>
<protein>
    <submittedName>
        <fullName evidence="1">Uncharacterized protein</fullName>
    </submittedName>
</protein>
<sequence length="121" mass="13196">MLALVVAIKGLVKLAEKRRVKEEGMLDESEAIVAEEVALEPPTAPEDDETDEGEILWLRKGFGLMDDDAEKVEIGDVGAPDEPALGAFAKPKEVDMDRWRGREMESGAVGVLLLLLLLLLV</sequence>
<keyword evidence="2" id="KW-1185">Reference proteome</keyword>
<reference evidence="1" key="1">
    <citation type="journal article" date="2020" name="Fungal Divers.">
        <title>Resolving the Mortierellaceae phylogeny through synthesis of multi-gene phylogenetics and phylogenomics.</title>
        <authorList>
            <person name="Vandepol N."/>
            <person name="Liber J."/>
            <person name="Desiro A."/>
            <person name="Na H."/>
            <person name="Kennedy M."/>
            <person name="Barry K."/>
            <person name="Grigoriev I.V."/>
            <person name="Miller A.N."/>
            <person name="O'Donnell K."/>
            <person name="Stajich J.E."/>
            <person name="Bonito G."/>
        </authorList>
    </citation>
    <scope>NUCLEOTIDE SEQUENCE</scope>
    <source>
        <strain evidence="1">NVP60</strain>
    </source>
</reference>
<dbReference type="Proteomes" id="UP000823405">
    <property type="component" value="Unassembled WGS sequence"/>
</dbReference>
<dbReference type="AlphaFoldDB" id="A0A9P6QNS2"/>